<gene>
    <name evidence="1" type="ORF">QAD02_001202</name>
</gene>
<sequence>MGRELTLYTVLEGEAIYCISCPNKGPLKGNKNYAKCGSCAGTYRPSCAERADLREDGSFRECCQKLANSSNGMMQNVDEEEDLASDENTRRNQDTNELLSQMHRLIKNELKKTTARINSNIDNKTDAIASKIDSLNERVDELETDISGINSRVTVLESAKQNDKIEMNDNLTQTQEQFIQNLMQKLGERKKAGEKDIEIKYINGTPSVKVPRGRNETSSQRLSINENKLGSGRQKMNNNGFNGGSSQLLVTSQLNNSSATVYQNQSQPAHLETNRDEQQHRNNKKRLKNMNNTFQLQPKNYQQSSTYTSRM</sequence>
<keyword evidence="2" id="KW-1185">Reference proteome</keyword>
<organism evidence="1 2">
    <name type="scientific">Eretmocerus hayati</name>
    <dbReference type="NCBI Taxonomy" id="131215"/>
    <lineage>
        <taxon>Eukaryota</taxon>
        <taxon>Metazoa</taxon>
        <taxon>Ecdysozoa</taxon>
        <taxon>Arthropoda</taxon>
        <taxon>Hexapoda</taxon>
        <taxon>Insecta</taxon>
        <taxon>Pterygota</taxon>
        <taxon>Neoptera</taxon>
        <taxon>Endopterygota</taxon>
        <taxon>Hymenoptera</taxon>
        <taxon>Apocrita</taxon>
        <taxon>Proctotrupomorpha</taxon>
        <taxon>Chalcidoidea</taxon>
        <taxon>Aphelinidae</taxon>
        <taxon>Aphelininae</taxon>
        <taxon>Eretmocerus</taxon>
    </lineage>
</organism>
<comment type="caution">
    <text evidence="1">The sequence shown here is derived from an EMBL/GenBank/DDBJ whole genome shotgun (WGS) entry which is preliminary data.</text>
</comment>
<evidence type="ECO:0000313" key="1">
    <source>
        <dbReference type="EMBL" id="KAJ8669943.1"/>
    </source>
</evidence>
<dbReference type="EMBL" id="CM056743">
    <property type="protein sequence ID" value="KAJ8669943.1"/>
    <property type="molecule type" value="Genomic_DNA"/>
</dbReference>
<accession>A0ACC2NGC1</accession>
<protein>
    <submittedName>
        <fullName evidence="1">Uncharacterized protein</fullName>
    </submittedName>
</protein>
<dbReference type="Proteomes" id="UP001239111">
    <property type="component" value="Chromosome 3"/>
</dbReference>
<reference evidence="1" key="1">
    <citation type="submission" date="2023-04" db="EMBL/GenBank/DDBJ databases">
        <title>A chromosome-level genome assembly of the parasitoid wasp Eretmocerus hayati.</title>
        <authorList>
            <person name="Zhong Y."/>
            <person name="Liu S."/>
            <person name="Liu Y."/>
        </authorList>
    </citation>
    <scope>NUCLEOTIDE SEQUENCE</scope>
    <source>
        <strain evidence="1">ZJU_SS_LIU_2023</strain>
    </source>
</reference>
<evidence type="ECO:0000313" key="2">
    <source>
        <dbReference type="Proteomes" id="UP001239111"/>
    </source>
</evidence>
<proteinExistence type="predicted"/>
<name>A0ACC2NGC1_9HYME</name>